<name>A0A160MGL1_9BACI</name>
<evidence type="ECO:0000313" key="2">
    <source>
        <dbReference type="Proteomes" id="UP000077856"/>
    </source>
</evidence>
<dbReference type="Proteomes" id="UP000077856">
    <property type="component" value="Chromosome"/>
</dbReference>
<dbReference type="AlphaFoldDB" id="A0A160MGL1"/>
<dbReference type="STRING" id="1196031.A361_26295"/>
<protein>
    <submittedName>
        <fullName evidence="1">Uncharacterized protein</fullName>
    </submittedName>
</protein>
<gene>
    <name evidence="1" type="ORF">A361_26295</name>
</gene>
<accession>A0A160MGL1</accession>
<evidence type="ECO:0000313" key="1">
    <source>
        <dbReference type="EMBL" id="AND42517.1"/>
    </source>
</evidence>
<organism evidence="1 2">
    <name type="scientific">Cytobacillus oceanisediminis 2691</name>
    <dbReference type="NCBI Taxonomy" id="1196031"/>
    <lineage>
        <taxon>Bacteria</taxon>
        <taxon>Bacillati</taxon>
        <taxon>Bacillota</taxon>
        <taxon>Bacilli</taxon>
        <taxon>Bacillales</taxon>
        <taxon>Bacillaceae</taxon>
        <taxon>Cytobacillus</taxon>
    </lineage>
</organism>
<dbReference type="KEGG" id="bon:A361_26295"/>
<reference evidence="1 2" key="1">
    <citation type="submission" date="2016-04" db="EMBL/GenBank/DDBJ databases">
        <title>Complete genome sequence of Bacillus oceanisediminis strain 2691.</title>
        <authorList>
            <person name="Jeong H."/>
            <person name="Kim H.J."/>
            <person name="Lee D.-W."/>
        </authorList>
    </citation>
    <scope>NUCLEOTIDE SEQUENCE [LARGE SCALE GENOMIC DNA]</scope>
    <source>
        <strain evidence="1 2">2691</strain>
    </source>
</reference>
<proteinExistence type="predicted"/>
<sequence length="91" mass="10551">MLEICMFEKGKENEFTENGLFKMQIILCYWDRYYPKGCRGFQFTLSSSAPTPSRVGGGQKARPLFFKTRRMPSLGVFRASGHPCLRFEKEN</sequence>
<dbReference type="EMBL" id="CP015506">
    <property type="protein sequence ID" value="AND42517.1"/>
    <property type="molecule type" value="Genomic_DNA"/>
</dbReference>